<dbReference type="PANTHER" id="PTHR43783:SF1">
    <property type="entry name" value="UDP-N-ACETYLGLUCOSAMINE 1-CARBOXYVINYLTRANSFERASE"/>
    <property type="match status" value="1"/>
</dbReference>
<evidence type="ECO:0000313" key="17">
    <source>
        <dbReference type="EMBL" id="KKR02158.1"/>
    </source>
</evidence>
<evidence type="ECO:0000256" key="5">
    <source>
        <dbReference type="ARBA" id="ARBA00022679"/>
    </source>
</evidence>
<name>A0A837HTC2_9BACT</name>
<dbReference type="InterPro" id="IPR013792">
    <property type="entry name" value="RNA3'P_cycl/enolpyr_Trfase_a/b"/>
</dbReference>
<dbReference type="GO" id="GO:0009252">
    <property type="term" value="P:peptidoglycan biosynthetic process"/>
    <property type="evidence" value="ECO:0007669"/>
    <property type="project" value="UniProtKB-KW"/>
</dbReference>
<dbReference type="PANTHER" id="PTHR43783">
    <property type="entry name" value="UDP-N-ACETYLGLUCOSAMINE 1-CARBOXYVINYLTRANSFERASE"/>
    <property type="match status" value="1"/>
</dbReference>
<dbReference type="EMBL" id="LBWE01000002">
    <property type="protein sequence ID" value="KKR02158.1"/>
    <property type="molecule type" value="Genomic_DNA"/>
</dbReference>
<evidence type="ECO:0000259" key="16">
    <source>
        <dbReference type="Pfam" id="PF00275"/>
    </source>
</evidence>
<evidence type="ECO:0000256" key="11">
    <source>
        <dbReference type="ARBA" id="ARBA00039108"/>
    </source>
</evidence>
<dbReference type="InterPro" id="IPR001986">
    <property type="entry name" value="Enolpyruvate_Tfrase_dom"/>
</dbReference>
<comment type="catalytic activity">
    <reaction evidence="15">
        <text>phosphoenolpyruvate + UDP-N-acetyl-alpha-D-glucosamine = UDP-N-acetyl-3-O-(1-carboxyvinyl)-alpha-D-glucosamine + phosphate</text>
        <dbReference type="Rhea" id="RHEA:18681"/>
        <dbReference type="ChEBI" id="CHEBI:43474"/>
        <dbReference type="ChEBI" id="CHEBI:57705"/>
        <dbReference type="ChEBI" id="CHEBI:58702"/>
        <dbReference type="ChEBI" id="CHEBI:68483"/>
        <dbReference type="EC" id="2.5.1.7"/>
    </reaction>
</comment>
<evidence type="ECO:0000256" key="1">
    <source>
        <dbReference type="ARBA" id="ARBA00004496"/>
    </source>
</evidence>
<keyword evidence="5 17" id="KW-0808">Transferase</keyword>
<keyword evidence="9" id="KW-0961">Cell wall biogenesis/degradation</keyword>
<dbReference type="InterPro" id="IPR036968">
    <property type="entry name" value="Enolpyruvate_Tfrase_sf"/>
</dbReference>
<dbReference type="Gene3D" id="3.65.10.10">
    <property type="entry name" value="Enolpyruvate transferase domain"/>
    <property type="match status" value="2"/>
</dbReference>
<dbReference type="AlphaFoldDB" id="A0A837HTC2"/>
<evidence type="ECO:0000256" key="8">
    <source>
        <dbReference type="ARBA" id="ARBA00023306"/>
    </source>
</evidence>
<comment type="subcellular location">
    <subcellularLocation>
        <location evidence="1">Cytoplasm</location>
    </subcellularLocation>
</comment>
<evidence type="ECO:0000256" key="13">
    <source>
        <dbReference type="ARBA" id="ARBA00042443"/>
    </source>
</evidence>
<dbReference type="InterPro" id="IPR005750">
    <property type="entry name" value="UDP_GlcNAc_COvinyl_MurA"/>
</dbReference>
<dbReference type="GO" id="GO:0019277">
    <property type="term" value="P:UDP-N-acetylgalactosamine biosynthetic process"/>
    <property type="evidence" value="ECO:0007669"/>
    <property type="project" value="InterPro"/>
</dbReference>
<dbReference type="Pfam" id="PF00275">
    <property type="entry name" value="EPSP_synthase"/>
    <property type="match status" value="1"/>
</dbReference>
<dbReference type="SUPFAM" id="SSF55205">
    <property type="entry name" value="EPT/RTPC-like"/>
    <property type="match status" value="1"/>
</dbReference>
<evidence type="ECO:0000313" key="18">
    <source>
        <dbReference type="Proteomes" id="UP000033998"/>
    </source>
</evidence>
<proteinExistence type="inferred from homology"/>
<comment type="pathway">
    <text evidence="2">Cell wall biogenesis; peptidoglycan biosynthesis.</text>
</comment>
<evidence type="ECO:0000256" key="6">
    <source>
        <dbReference type="ARBA" id="ARBA00022960"/>
    </source>
</evidence>
<keyword evidence="8" id="KW-0131">Cell cycle</keyword>
<protein>
    <recommendedName>
        <fullName evidence="12">UDP-N-acetylglucosamine 1-carboxyvinyltransferase</fullName>
        <ecNumber evidence="11">2.5.1.7</ecNumber>
    </recommendedName>
    <alternativeName>
        <fullName evidence="13">Enoylpyruvate transferase</fullName>
    </alternativeName>
    <alternativeName>
        <fullName evidence="14">UDP-N-acetylglucosamine enolpyruvyl transferase</fullName>
    </alternativeName>
</protein>
<dbReference type="GO" id="GO:0008360">
    <property type="term" value="P:regulation of cell shape"/>
    <property type="evidence" value="ECO:0007669"/>
    <property type="project" value="UniProtKB-KW"/>
</dbReference>
<evidence type="ECO:0000256" key="12">
    <source>
        <dbReference type="ARBA" id="ARBA00039754"/>
    </source>
</evidence>
<keyword evidence="3" id="KW-0963">Cytoplasm</keyword>
<keyword evidence="4" id="KW-0132">Cell division</keyword>
<comment type="caution">
    <text evidence="17">The sequence shown here is derived from an EMBL/GenBank/DDBJ whole genome shotgun (WGS) entry which is preliminary data.</text>
</comment>
<accession>A0A837HTC2</accession>
<keyword evidence="7" id="KW-0573">Peptidoglycan synthesis</keyword>
<evidence type="ECO:0000256" key="2">
    <source>
        <dbReference type="ARBA" id="ARBA00004752"/>
    </source>
</evidence>
<evidence type="ECO:0000256" key="7">
    <source>
        <dbReference type="ARBA" id="ARBA00022984"/>
    </source>
</evidence>
<evidence type="ECO:0000256" key="9">
    <source>
        <dbReference type="ARBA" id="ARBA00023316"/>
    </source>
</evidence>
<dbReference type="EC" id="2.5.1.7" evidence="11"/>
<dbReference type="GO" id="GO:0051301">
    <property type="term" value="P:cell division"/>
    <property type="evidence" value="ECO:0007669"/>
    <property type="project" value="UniProtKB-KW"/>
</dbReference>
<dbReference type="Proteomes" id="UP000033998">
    <property type="component" value="Unassembled WGS sequence"/>
</dbReference>
<dbReference type="CDD" id="cd01555">
    <property type="entry name" value="UdpNAET"/>
    <property type="match status" value="1"/>
</dbReference>
<dbReference type="GO" id="GO:0005737">
    <property type="term" value="C:cytoplasm"/>
    <property type="evidence" value="ECO:0007669"/>
    <property type="project" value="UniProtKB-SubCell"/>
</dbReference>
<dbReference type="NCBIfam" id="NF006873">
    <property type="entry name" value="PRK09369.1"/>
    <property type="match status" value="1"/>
</dbReference>
<evidence type="ECO:0000256" key="4">
    <source>
        <dbReference type="ARBA" id="ARBA00022618"/>
    </source>
</evidence>
<evidence type="ECO:0000256" key="10">
    <source>
        <dbReference type="ARBA" id="ARBA00038367"/>
    </source>
</evidence>
<evidence type="ECO:0000256" key="15">
    <source>
        <dbReference type="ARBA" id="ARBA00047527"/>
    </source>
</evidence>
<organism evidence="17 18">
    <name type="scientific">Candidatus Nomurabacteria bacterium GW2011_GWD2_39_12</name>
    <dbReference type="NCBI Taxonomy" id="1618759"/>
    <lineage>
        <taxon>Bacteria</taxon>
        <taxon>Candidatus Nomuraibacteriota</taxon>
    </lineage>
</organism>
<evidence type="ECO:0000256" key="14">
    <source>
        <dbReference type="ARBA" id="ARBA00042842"/>
    </source>
</evidence>
<sequence length="474" mass="52695">MCGFAGVMELVVMRDSKSRVARRGSSTLPSGTMSQFIVWGGKKLKGTYVVSGAKNAGPKLPIAALLSKEKCFFYNIPRISDTYRTIDTLTSLGCKVRFTGKNSIEVESKYINSSEIPLESMSARQSVLFIGATLARTGKVTFHPIRGDAIGKRPINRHLQGIKALGGVIKKEKNNVMEISMPTRPKSVTYTFEKNTHCGTENLILASVFNRGKVVLKNAAAEPEVDNLIKCLNDMGAKIKRIEPRVIEITGVKPFLRGTKTFSIYDRLEAATAIILSIMTGGKVAVKNANKKLLEPLIGDLKKIGVDIDFKNNVAKIKKIHKPLKTLEIVTDWYPGFMTDWQPIMTLLLAHMAKGKSTIHERIFETRWRYLGELKKMGLRYELFHPKGYGAKYYNFNNSEYSKKETYGAKVHGPTKFKASQLNSHDVRAGIDMLLASLVAPGKSIINDPANHIDRGYENIVEKLNALGADIKRI</sequence>
<reference evidence="17 18" key="1">
    <citation type="journal article" date="2015" name="Nature">
        <title>rRNA introns, odd ribosomes, and small enigmatic genomes across a large radiation of phyla.</title>
        <authorList>
            <person name="Brown C.T."/>
            <person name="Hug L.A."/>
            <person name="Thomas B.C."/>
            <person name="Sharon I."/>
            <person name="Castelle C.J."/>
            <person name="Singh A."/>
            <person name="Wilkins M.J."/>
            <person name="Williams K.H."/>
            <person name="Banfield J.F."/>
        </authorList>
    </citation>
    <scope>NUCLEOTIDE SEQUENCE [LARGE SCALE GENOMIC DNA]</scope>
</reference>
<dbReference type="GO" id="GO:0071555">
    <property type="term" value="P:cell wall organization"/>
    <property type="evidence" value="ECO:0007669"/>
    <property type="project" value="UniProtKB-KW"/>
</dbReference>
<dbReference type="GO" id="GO:0008760">
    <property type="term" value="F:UDP-N-acetylglucosamine 1-carboxyvinyltransferase activity"/>
    <property type="evidence" value="ECO:0007669"/>
    <property type="project" value="UniProtKB-EC"/>
</dbReference>
<keyword evidence="6" id="KW-0133">Cell shape</keyword>
<feature type="domain" description="Enolpyruvate transferase" evidence="16">
    <location>
        <begin position="40"/>
        <end position="464"/>
    </location>
</feature>
<comment type="similarity">
    <text evidence="10">Belongs to the EPSP synthase family. MurA subfamily.</text>
</comment>
<evidence type="ECO:0000256" key="3">
    <source>
        <dbReference type="ARBA" id="ARBA00022490"/>
    </source>
</evidence>
<gene>
    <name evidence="17" type="ORF">UT27_C0002G0017</name>
</gene>
<dbReference type="InterPro" id="IPR050068">
    <property type="entry name" value="MurA_subfamily"/>
</dbReference>